<reference evidence="1 2" key="1">
    <citation type="journal article" date="2011" name="PLoS Pathog.">
        <title>Endophytic Life Strategies Decoded by Genome and Transcriptome Analyses of the Mutualistic Root Symbiont Piriformospora indica.</title>
        <authorList>
            <person name="Zuccaro A."/>
            <person name="Lahrmann U."/>
            <person name="Guldener U."/>
            <person name="Langen G."/>
            <person name="Pfiffi S."/>
            <person name="Biedenkopf D."/>
            <person name="Wong P."/>
            <person name="Samans B."/>
            <person name="Grimm C."/>
            <person name="Basiewicz M."/>
            <person name="Murat C."/>
            <person name="Martin F."/>
            <person name="Kogel K.H."/>
        </authorList>
    </citation>
    <scope>NUCLEOTIDE SEQUENCE [LARGE SCALE GENOMIC DNA]</scope>
    <source>
        <strain evidence="1 2">DSM 11827</strain>
    </source>
</reference>
<dbReference type="Gene3D" id="3.80.10.10">
    <property type="entry name" value="Ribonuclease Inhibitor"/>
    <property type="match status" value="1"/>
</dbReference>
<dbReference type="SUPFAM" id="SSF52047">
    <property type="entry name" value="RNI-like"/>
    <property type="match status" value="1"/>
</dbReference>
<dbReference type="AlphaFoldDB" id="G4TJG2"/>
<dbReference type="InParanoid" id="G4TJG2"/>
<gene>
    <name evidence="1" type="ORF">PIIN_05398</name>
</gene>
<dbReference type="InterPro" id="IPR032675">
    <property type="entry name" value="LRR_dom_sf"/>
</dbReference>
<comment type="caution">
    <text evidence="1">The sequence shown here is derived from an EMBL/GenBank/DDBJ whole genome shotgun (WGS) entry which is preliminary data.</text>
</comment>
<dbReference type="Proteomes" id="UP000007148">
    <property type="component" value="Unassembled WGS sequence"/>
</dbReference>
<sequence>MTGQEPAVARVPVELWKKILSTAVAVGFSPALEDGLIENMSVFSDECTVVSTYKVAEQTLNRLRRVCHSWNEFLLDFINKGSFVTCVPAYWHRPEEWPSSNRLSKARRIQIVHTYECLCDTPCYLSLRWRREHSLAHSPSEVGGLERIYSSADGPLAVTSLHGALYEFDFADSRKMMPNLRILSLRRDRTAASALPMRQLSEAYPRLTHLEVLDVGPDTFDPGLDLPSLTTLSLQPNRTPTVLYTRWGDPRIWNLPSLRYLFIKGIYTSHFITSHIEPLLRATGSQLRGLSIARDLAHFSGRIGFEFPDTIWEQCPNLECIGGTALSLLHMPVPPRTVPVRTVFLNAIFGVDWMPNTTEIKVRETPDIVAAVAKRWPNVESFQLQITWDRFLLKFFHKPKQHRAEWINFLVPFGLFQRRHGCPLRDVNGVAFDDDKVYWVRQKVQMEAVILAQTLPTTSWTNVLSPGSSRVM</sequence>
<proteinExistence type="predicted"/>
<protein>
    <submittedName>
        <fullName evidence="1">Uncharacterized protein</fullName>
    </submittedName>
</protein>
<dbReference type="HOGENOM" id="CLU_657486_0_0_1"/>
<evidence type="ECO:0000313" key="2">
    <source>
        <dbReference type="Proteomes" id="UP000007148"/>
    </source>
</evidence>
<keyword evidence="2" id="KW-1185">Reference proteome</keyword>
<name>G4TJG2_SERID</name>
<dbReference type="EMBL" id="CAFZ01000120">
    <property type="protein sequence ID" value="CCA71459.1"/>
    <property type="molecule type" value="Genomic_DNA"/>
</dbReference>
<evidence type="ECO:0000313" key="1">
    <source>
        <dbReference type="EMBL" id="CCA71459.1"/>
    </source>
</evidence>
<dbReference type="OrthoDB" id="3135195at2759"/>
<organism evidence="1 2">
    <name type="scientific">Serendipita indica (strain DSM 11827)</name>
    <name type="common">Root endophyte fungus</name>
    <name type="synonym">Piriformospora indica</name>
    <dbReference type="NCBI Taxonomy" id="1109443"/>
    <lineage>
        <taxon>Eukaryota</taxon>
        <taxon>Fungi</taxon>
        <taxon>Dikarya</taxon>
        <taxon>Basidiomycota</taxon>
        <taxon>Agaricomycotina</taxon>
        <taxon>Agaricomycetes</taxon>
        <taxon>Sebacinales</taxon>
        <taxon>Serendipitaceae</taxon>
        <taxon>Serendipita</taxon>
    </lineage>
</organism>
<accession>G4TJG2</accession>